<evidence type="ECO:0000313" key="3">
    <source>
        <dbReference type="Proteomes" id="UP001357485"/>
    </source>
</evidence>
<dbReference type="EMBL" id="JAVRRA010009050">
    <property type="protein sequence ID" value="KAK5252710.1"/>
    <property type="molecule type" value="Genomic_DNA"/>
</dbReference>
<feature type="compositionally biased region" description="Basic and acidic residues" evidence="1">
    <location>
        <begin position="1"/>
        <end position="10"/>
    </location>
</feature>
<feature type="non-terminal residue" evidence="2">
    <location>
        <position position="1"/>
    </location>
</feature>
<organism evidence="2 3">
    <name type="scientific">Cryomyces antarcticus</name>
    <dbReference type="NCBI Taxonomy" id="329879"/>
    <lineage>
        <taxon>Eukaryota</taxon>
        <taxon>Fungi</taxon>
        <taxon>Dikarya</taxon>
        <taxon>Ascomycota</taxon>
        <taxon>Pezizomycotina</taxon>
        <taxon>Dothideomycetes</taxon>
        <taxon>Dothideomycetes incertae sedis</taxon>
        <taxon>Cryomyces</taxon>
    </lineage>
</organism>
<proteinExistence type="predicted"/>
<name>A0ABR0LWQ8_9PEZI</name>
<gene>
    <name evidence="2" type="ORF">LTR16_005339</name>
</gene>
<comment type="caution">
    <text evidence="2">The sequence shown here is derived from an EMBL/GenBank/DDBJ whole genome shotgun (WGS) entry which is preliminary data.</text>
</comment>
<accession>A0ABR0LWQ8</accession>
<feature type="region of interest" description="Disordered" evidence="1">
    <location>
        <begin position="1"/>
        <end position="22"/>
    </location>
</feature>
<feature type="non-terminal residue" evidence="2">
    <location>
        <position position="56"/>
    </location>
</feature>
<evidence type="ECO:0000256" key="1">
    <source>
        <dbReference type="SAM" id="MobiDB-lite"/>
    </source>
</evidence>
<dbReference type="Proteomes" id="UP001357485">
    <property type="component" value="Unassembled WGS sequence"/>
</dbReference>
<keyword evidence="3" id="KW-1185">Reference proteome</keyword>
<reference evidence="2 3" key="1">
    <citation type="submission" date="2023-08" db="EMBL/GenBank/DDBJ databases">
        <title>Black Yeasts Isolated from many extreme environments.</title>
        <authorList>
            <person name="Coleine C."/>
            <person name="Stajich J.E."/>
            <person name="Selbmann L."/>
        </authorList>
    </citation>
    <scope>NUCLEOTIDE SEQUENCE [LARGE SCALE GENOMIC DNA]</scope>
    <source>
        <strain evidence="2 3">CCFEE 536</strain>
    </source>
</reference>
<evidence type="ECO:0000313" key="2">
    <source>
        <dbReference type="EMBL" id="KAK5252710.1"/>
    </source>
</evidence>
<protein>
    <submittedName>
        <fullName evidence="2">Uncharacterized protein</fullName>
    </submittedName>
</protein>
<sequence>GGDGPRRNAEWRGSTTDTRQLRFPYREAPDTSERQFQNSACAGFLRLVFSHHVPSS</sequence>